<accession>A0A0F9LPH4</accession>
<dbReference type="AlphaFoldDB" id="A0A0F9LPH4"/>
<evidence type="ECO:0000256" key="1">
    <source>
        <dbReference type="ARBA" id="ARBA00022741"/>
    </source>
</evidence>
<feature type="coiled-coil region" evidence="3">
    <location>
        <begin position="320"/>
        <end position="347"/>
    </location>
</feature>
<name>A0A0F9LPH4_9ZZZZ</name>
<protein>
    <submittedName>
        <fullName evidence="4">Uncharacterized protein</fullName>
    </submittedName>
</protein>
<dbReference type="InterPro" id="IPR027417">
    <property type="entry name" value="P-loop_NTPase"/>
</dbReference>
<keyword evidence="2" id="KW-0342">GTP-binding</keyword>
<reference evidence="4" key="1">
    <citation type="journal article" date="2015" name="Nature">
        <title>Complex archaea that bridge the gap between prokaryotes and eukaryotes.</title>
        <authorList>
            <person name="Spang A."/>
            <person name="Saw J.H."/>
            <person name="Jorgensen S.L."/>
            <person name="Zaremba-Niedzwiedzka K."/>
            <person name="Martijn J."/>
            <person name="Lind A.E."/>
            <person name="van Eijk R."/>
            <person name="Schleper C."/>
            <person name="Guy L."/>
            <person name="Ettema T.J."/>
        </authorList>
    </citation>
    <scope>NUCLEOTIDE SEQUENCE</scope>
</reference>
<dbReference type="SUPFAM" id="SSF52540">
    <property type="entry name" value="P-loop containing nucleoside triphosphate hydrolases"/>
    <property type="match status" value="1"/>
</dbReference>
<dbReference type="EMBL" id="LAZR01005807">
    <property type="protein sequence ID" value="KKM96984.1"/>
    <property type="molecule type" value="Genomic_DNA"/>
</dbReference>
<evidence type="ECO:0000256" key="2">
    <source>
        <dbReference type="ARBA" id="ARBA00023134"/>
    </source>
</evidence>
<dbReference type="GO" id="GO:0005525">
    <property type="term" value="F:GTP binding"/>
    <property type="evidence" value="ECO:0007669"/>
    <property type="project" value="UniProtKB-KW"/>
</dbReference>
<dbReference type="Pfam" id="PF00025">
    <property type="entry name" value="Arf"/>
    <property type="match status" value="1"/>
</dbReference>
<sequence length="527" mass="60865">MLRQIHIFIKSELIFVKDYAMALGNEELQRVKQILQKYIEIPVHGKTLTNHISNFQIFHRASKNLYLVFITDISDSLQYIESLMLKAITKFEKLFPNPQDIKEPSSTKSEFIKFLDQLQKELHSKIAIIGPMNSGKSTLYDILKTDNEKVLMDFVKITQFQVNDVSFDLWDFQLRDHFSLLWSKIIAGSDLVILVFNLANFHVKIIKHFLDLQKLEGKYSKLLIIGNKRDLVDDNEIKRIKNELNIEEFIELSLNSPDAKTEIIRILMDTLGLKKKFPSDFGARVKEAGDLVQEGKTVQGLAKFKELIIISKAFQNIIYTKALEQKISDLNKKIKEQTEKRRTKENKKEFTVSKSLMFTRKISVKPLPSQSAMDDSIEQKPSIEERFTTPSKPLKKMVAFQQLDSKKVVKPPKIPKKPSKLIVKPKIPKTISPSSKSVKSIKPKDLHPKMPLELFSPNEEITKEIEKPKVIDFPRELQKFIEKGGSSLSPKLCEHLIIELKKSLDRPISFEDVKMAANFFVKQEQLE</sequence>
<organism evidence="4">
    <name type="scientific">marine sediment metagenome</name>
    <dbReference type="NCBI Taxonomy" id="412755"/>
    <lineage>
        <taxon>unclassified sequences</taxon>
        <taxon>metagenomes</taxon>
        <taxon>ecological metagenomes</taxon>
    </lineage>
</organism>
<keyword evidence="3" id="KW-0175">Coiled coil</keyword>
<comment type="caution">
    <text evidence="4">The sequence shown here is derived from an EMBL/GenBank/DDBJ whole genome shotgun (WGS) entry which is preliminary data.</text>
</comment>
<keyword evidence="1" id="KW-0547">Nucleotide-binding</keyword>
<dbReference type="Gene3D" id="3.40.50.300">
    <property type="entry name" value="P-loop containing nucleotide triphosphate hydrolases"/>
    <property type="match status" value="1"/>
</dbReference>
<dbReference type="InterPro" id="IPR006689">
    <property type="entry name" value="Small_GTPase_ARF/SAR"/>
</dbReference>
<proteinExistence type="predicted"/>
<evidence type="ECO:0000313" key="4">
    <source>
        <dbReference type="EMBL" id="KKM96984.1"/>
    </source>
</evidence>
<gene>
    <name evidence="4" type="ORF">LCGC14_1172610</name>
</gene>
<dbReference type="GO" id="GO:0003924">
    <property type="term" value="F:GTPase activity"/>
    <property type="evidence" value="ECO:0007669"/>
    <property type="project" value="InterPro"/>
</dbReference>
<evidence type="ECO:0000256" key="3">
    <source>
        <dbReference type="SAM" id="Coils"/>
    </source>
</evidence>